<feature type="domain" description="NOMO C-terminal transthyretin-like" evidence="13">
    <location>
        <begin position="1158"/>
        <end position="1256"/>
    </location>
</feature>
<feature type="region of interest" description="Disordered" evidence="7">
    <location>
        <begin position="1031"/>
        <end position="1056"/>
    </location>
</feature>
<evidence type="ECO:0000259" key="11">
    <source>
        <dbReference type="Pfam" id="PF22904"/>
    </source>
</evidence>
<dbReference type="InterPro" id="IPR056319">
    <property type="entry name" value="NOMO_7th"/>
</dbReference>
<proteinExistence type="predicted"/>
<keyword evidence="6" id="KW-0472">Membrane</keyword>
<evidence type="ECO:0000256" key="5">
    <source>
        <dbReference type="ARBA" id="ARBA00022989"/>
    </source>
</evidence>
<dbReference type="Gene3D" id="2.60.40.1120">
    <property type="entry name" value="Carboxypeptidase-like, regulatory domain"/>
    <property type="match status" value="3"/>
</dbReference>
<keyword evidence="2" id="KW-0812">Transmembrane</keyword>
<dbReference type="InterPro" id="IPR055075">
    <property type="entry name" value="NOMO-like_N"/>
</dbReference>
<protein>
    <recommendedName>
        <fullName evidence="18">Nodal modulator 1</fullName>
    </recommendedName>
</protein>
<dbReference type="InterPro" id="IPR056190">
    <property type="entry name" value="NOMO_5th"/>
</dbReference>
<feature type="domain" description="NOMO-like N-terminal beta-sandwich" evidence="9">
    <location>
        <begin position="32"/>
        <end position="116"/>
    </location>
</feature>
<evidence type="ECO:0000256" key="8">
    <source>
        <dbReference type="SAM" id="SignalP"/>
    </source>
</evidence>
<dbReference type="InterPro" id="IPR055073">
    <property type="entry name" value="NOMO1-like_9th"/>
</dbReference>
<feature type="signal peptide" evidence="8">
    <location>
        <begin position="1"/>
        <end position="25"/>
    </location>
</feature>
<evidence type="ECO:0000256" key="2">
    <source>
        <dbReference type="ARBA" id="ARBA00022692"/>
    </source>
</evidence>
<keyword evidence="4" id="KW-0256">Endoplasmic reticulum</keyword>
<evidence type="ECO:0008006" key="18">
    <source>
        <dbReference type="Google" id="ProtNLM"/>
    </source>
</evidence>
<dbReference type="Pfam" id="PF23194">
    <property type="entry name" value="NOMO_5th"/>
    <property type="match status" value="1"/>
</dbReference>
<dbReference type="Pfam" id="PF22902">
    <property type="entry name" value="NOMO1-like_9th"/>
    <property type="match status" value="1"/>
</dbReference>
<comment type="subcellular location">
    <subcellularLocation>
        <location evidence="1">Endoplasmic reticulum membrane</location>
        <topology evidence="1">Single-pass type I membrane protein</topology>
    </subcellularLocation>
</comment>
<name>A0ABQ7R1A6_PLUXY</name>
<dbReference type="Proteomes" id="UP000823941">
    <property type="component" value="Chromosome 5"/>
</dbReference>
<evidence type="ECO:0000259" key="10">
    <source>
        <dbReference type="Pfam" id="PF22902"/>
    </source>
</evidence>
<dbReference type="InterPro" id="IPR056189">
    <property type="entry name" value="NOMO_3rd"/>
</dbReference>
<dbReference type="InterPro" id="IPR056191">
    <property type="entry name" value="NOMO_12th"/>
</dbReference>
<dbReference type="Pfam" id="PF23141">
    <property type="entry name" value="Ig_NOMO"/>
    <property type="match status" value="1"/>
</dbReference>
<keyword evidence="3 8" id="KW-0732">Signal</keyword>
<evidence type="ECO:0000259" key="12">
    <source>
        <dbReference type="Pfam" id="PF23141"/>
    </source>
</evidence>
<feature type="domain" description="NOMO second beta-sandwich" evidence="11">
    <location>
        <begin position="118"/>
        <end position="204"/>
    </location>
</feature>
<dbReference type="InterPro" id="IPR051417">
    <property type="entry name" value="SDr/BOS_complex"/>
</dbReference>
<dbReference type="Pfam" id="PF22904">
    <property type="entry name" value="NOMO1-like_2nd"/>
    <property type="match status" value="1"/>
</dbReference>
<evidence type="ECO:0000313" key="17">
    <source>
        <dbReference type="Proteomes" id="UP000823941"/>
    </source>
</evidence>
<gene>
    <name evidence="16" type="ORF">JYU34_003933</name>
</gene>
<dbReference type="InterPro" id="IPR055074">
    <property type="entry name" value="NOMO1-3_2nd"/>
</dbReference>
<evidence type="ECO:0000256" key="1">
    <source>
        <dbReference type="ARBA" id="ARBA00004115"/>
    </source>
</evidence>
<dbReference type="Pfam" id="PF23193">
    <property type="entry name" value="NOMO_3rd"/>
    <property type="match status" value="1"/>
</dbReference>
<feature type="domain" description="NOMO third transthyretin-like" evidence="14">
    <location>
        <begin position="251"/>
        <end position="313"/>
    </location>
</feature>
<accession>A0ABQ7R1A6</accession>
<comment type="caution">
    <text evidence="16">The sequence shown here is derived from an EMBL/GenBank/DDBJ whole genome shotgun (WGS) entry which is preliminary data.</text>
</comment>
<dbReference type="Pfam" id="PF23192">
    <property type="entry name" value="NOMO_12th"/>
    <property type="match status" value="1"/>
</dbReference>
<evidence type="ECO:0000259" key="15">
    <source>
        <dbReference type="Pfam" id="PF23194"/>
    </source>
</evidence>
<feature type="domain" description="NOMO-like ninth beta-sandwich" evidence="10">
    <location>
        <begin position="838"/>
        <end position="904"/>
    </location>
</feature>
<dbReference type="SUPFAM" id="SSF49452">
    <property type="entry name" value="Starch-binding domain-like"/>
    <property type="match status" value="4"/>
</dbReference>
<dbReference type="Pfam" id="PF22898">
    <property type="entry name" value="NOMO1-like_1st"/>
    <property type="match status" value="1"/>
</dbReference>
<dbReference type="PANTHER" id="PTHR23303">
    <property type="entry name" value="CARBOXYPEPTIDASE REGULATORY REGION-CONTAINING"/>
    <property type="match status" value="1"/>
</dbReference>
<organism evidence="16 17">
    <name type="scientific">Plutella xylostella</name>
    <name type="common">Diamondback moth</name>
    <name type="synonym">Plutella maculipennis</name>
    <dbReference type="NCBI Taxonomy" id="51655"/>
    <lineage>
        <taxon>Eukaryota</taxon>
        <taxon>Metazoa</taxon>
        <taxon>Ecdysozoa</taxon>
        <taxon>Arthropoda</taxon>
        <taxon>Hexapoda</taxon>
        <taxon>Insecta</taxon>
        <taxon>Pterygota</taxon>
        <taxon>Neoptera</taxon>
        <taxon>Endopterygota</taxon>
        <taxon>Lepidoptera</taxon>
        <taxon>Glossata</taxon>
        <taxon>Ditrysia</taxon>
        <taxon>Yponomeutoidea</taxon>
        <taxon>Plutellidae</taxon>
        <taxon>Plutella</taxon>
    </lineage>
</organism>
<evidence type="ECO:0000259" key="14">
    <source>
        <dbReference type="Pfam" id="PF23193"/>
    </source>
</evidence>
<evidence type="ECO:0000256" key="3">
    <source>
        <dbReference type="ARBA" id="ARBA00022729"/>
    </source>
</evidence>
<feature type="domain" description="NOMO fifth transthyretin-like" evidence="15">
    <location>
        <begin position="503"/>
        <end position="584"/>
    </location>
</feature>
<evidence type="ECO:0000256" key="7">
    <source>
        <dbReference type="SAM" id="MobiDB-lite"/>
    </source>
</evidence>
<keyword evidence="17" id="KW-1185">Reference proteome</keyword>
<reference evidence="16 17" key="1">
    <citation type="submission" date="2021-06" db="EMBL/GenBank/DDBJ databases">
        <title>A haploid diamondback moth (Plutella xylostella L.) genome assembly resolves 31 chromosomes and identifies a diamide resistance mutation.</title>
        <authorList>
            <person name="Ward C.M."/>
            <person name="Perry K.D."/>
            <person name="Baker G."/>
            <person name="Powis K."/>
            <person name="Heckel D.G."/>
            <person name="Baxter S.W."/>
        </authorList>
    </citation>
    <scope>NUCLEOTIDE SEQUENCE [LARGE SCALE GENOMIC DNA]</scope>
    <source>
        <strain evidence="16 17">LV</strain>
        <tissue evidence="16">Single pupa</tissue>
    </source>
</reference>
<evidence type="ECO:0000256" key="6">
    <source>
        <dbReference type="ARBA" id="ARBA00023136"/>
    </source>
</evidence>
<sequence>MAVNLGRVILIFSVVLATFLLECRANDILGCGGFVKSHANLDFSKIEIGLYTKDGALKERTECAPTNGYYFLPLYEKGEYVLKVHPPAGWSFEPSQVELLVDGEIDRCSSGQDINFTFNGFGITGKVITAGQSEGPSGVSVQLVNDKGDKRETVTAAGGEFHFTPVIPGKYTVKASHPKWKLEPSQTVVQVKEGNTVLAAGALAVKGYDVAGSVSSHGNPLAGLHVLLYSKENPKFRVEGCQTALLQGVPDSPICYSVTDASGVFSFGLVPAGEYSLLALAKSPGQAIVQYNVRPDTVKFTVKHDSQFIKDAFEVTGYTLTGSVSTGAGQPLAGARVSLDGQAAGVTDAAGKYTLRAAAPGAHTVSFEHGYTLTGSVSTGAGQPLAGARVSLAGAAAGATDAAGKYTLRAAAPGAHTVSFQHAEVTGSVSTGAGQPLAGARVSLAGAAAGATDAAGRYTLRAAAPGAHAVSFQHEQCELDDVKLTISPNGAVSLPEARVARWKVCGTVTPSEPRNVLIQAETSSLVQSVAISNDGKGKWCTYLPMGVYNINVEVSDKEQKDGLQFYPLSERVTVSSAPVEGVMFSQLYCEVQGKVQCAVPQCRNLAVTLKSLANGNGKELVTRTKEDGTYSFSNVLPGTVQLSVSEDALCWRDAALTVRVAAAAARAPPFVHSGYRVTVRAKYDATVKYTGATSKDSGEFEVKTPSTRVCLSAADRYSLTPRSCHKYEPETVIVDTTKDVTDVTLTAVAHATEIEIVSPHKVSDLRLQLTGSASADTVGPLTGEPAGGNYVYRHTFYLKTHEVSALTATSSSLLFSPPSQQLTAAGCQRVPLSARAAVTLRGRVVPAVAGAVVTVTSDSSDLKLSMTTGPDGAYSFGPLDAALHYTVTAEKESYVMGAREANGDISARRLAEIVVTVQDEATGQALEGAVVSLSGGSYRKNLITGGSGSLRFSSLAPAQYYLKPLLKEYRFSPPATIVNLPQGQLEEVVCKGTRVAHSCFGSLVSISGGAWAGATVTAAPLTEGKKCTEEHATTGADGGFSDTSSPPRRSLRTRSARRNTPLLVLMEASGEACYCSSRVDVAGKKCTEEHATTAADGGFRIRGLLPECRYSLQLRDSSVPELAGLRLVTPHQVIEIKGKKDISGVRLIAIQPHQLTDATVLIHAPNVDHYKSLRLKLALEDNPASPVYTTKLDAAGYHGNNNPGLMYVLPRLPADNKTYVLTVESSLSKATHSYEDEVVYFTSDGQYKSFDIEFAPKVKSGDQELRQTSLLVVPLLAALGAAFLYRDVLIAQLIEAASGALDRARVKTTRVQRPEVLDKASIDQIVSSVNAAGKKQGKKKTPFSN</sequence>
<feature type="domain" description="NOMO seventh transthyretin-like" evidence="12">
    <location>
        <begin position="677"/>
        <end position="748"/>
    </location>
</feature>
<evidence type="ECO:0000259" key="13">
    <source>
        <dbReference type="Pfam" id="PF23192"/>
    </source>
</evidence>
<feature type="chain" id="PRO_5047206534" description="Nodal modulator 1" evidence="8">
    <location>
        <begin position="26"/>
        <end position="1345"/>
    </location>
</feature>
<evidence type="ECO:0000313" key="16">
    <source>
        <dbReference type="EMBL" id="KAG7311073.1"/>
    </source>
</evidence>
<dbReference type="PANTHER" id="PTHR23303:SF14">
    <property type="entry name" value="BOS COMPLEX SUBUNIT NOMO1-RELATED"/>
    <property type="match status" value="1"/>
</dbReference>
<keyword evidence="5" id="KW-1133">Transmembrane helix</keyword>
<dbReference type="SUPFAM" id="SSF49478">
    <property type="entry name" value="Cna protein B-type domain"/>
    <property type="match status" value="1"/>
</dbReference>
<dbReference type="EMBL" id="JAHIBW010000005">
    <property type="protein sequence ID" value="KAG7311073.1"/>
    <property type="molecule type" value="Genomic_DNA"/>
</dbReference>
<dbReference type="Pfam" id="PF13620">
    <property type="entry name" value="CarboxypepD_reg"/>
    <property type="match status" value="1"/>
</dbReference>
<evidence type="ECO:0000259" key="9">
    <source>
        <dbReference type="Pfam" id="PF22898"/>
    </source>
</evidence>
<evidence type="ECO:0000256" key="4">
    <source>
        <dbReference type="ARBA" id="ARBA00022824"/>
    </source>
</evidence>
<dbReference type="InterPro" id="IPR013784">
    <property type="entry name" value="Carb-bd-like_fold"/>
</dbReference>